<dbReference type="CDD" id="cd08977">
    <property type="entry name" value="SusD"/>
    <property type="match status" value="1"/>
</dbReference>
<evidence type="ECO:0000313" key="11">
    <source>
        <dbReference type="Proteomes" id="UP000396862"/>
    </source>
</evidence>
<evidence type="ECO:0000256" key="1">
    <source>
        <dbReference type="ARBA" id="ARBA00004442"/>
    </source>
</evidence>
<dbReference type="Proteomes" id="UP000396862">
    <property type="component" value="Unassembled WGS sequence"/>
</dbReference>
<evidence type="ECO:0000313" key="9">
    <source>
        <dbReference type="EMBL" id="PSK81607.1"/>
    </source>
</evidence>
<keyword evidence="11" id="KW-1185">Reference proteome</keyword>
<evidence type="ECO:0000256" key="5">
    <source>
        <dbReference type="ARBA" id="ARBA00023237"/>
    </source>
</evidence>
<dbReference type="InterPro" id="IPR011990">
    <property type="entry name" value="TPR-like_helical_dom_sf"/>
</dbReference>
<evidence type="ECO:0000259" key="7">
    <source>
        <dbReference type="Pfam" id="PF14322"/>
    </source>
</evidence>
<evidence type="ECO:0000256" key="2">
    <source>
        <dbReference type="ARBA" id="ARBA00006275"/>
    </source>
</evidence>
<evidence type="ECO:0000256" key="4">
    <source>
        <dbReference type="ARBA" id="ARBA00023136"/>
    </source>
</evidence>
<protein>
    <submittedName>
        <fullName evidence="8">Membrane protein</fullName>
    </submittedName>
    <submittedName>
        <fullName evidence="9">Putative outer membrane starch-binding protein</fullName>
    </submittedName>
</protein>
<comment type="subcellular location">
    <subcellularLocation>
        <location evidence="1">Cell outer membrane</location>
    </subcellularLocation>
</comment>
<dbReference type="OrthoDB" id="636214at2"/>
<dbReference type="Pfam" id="PF07980">
    <property type="entry name" value="SusD_RagB"/>
    <property type="match status" value="1"/>
</dbReference>
<keyword evidence="3" id="KW-0732">Signal</keyword>
<dbReference type="InterPro" id="IPR033985">
    <property type="entry name" value="SusD-like_N"/>
</dbReference>
<feature type="domain" description="RagB/SusD" evidence="6">
    <location>
        <begin position="298"/>
        <end position="484"/>
    </location>
</feature>
<dbReference type="Proteomes" id="UP000240621">
    <property type="component" value="Unassembled WGS sequence"/>
</dbReference>
<dbReference type="GO" id="GO:0009279">
    <property type="term" value="C:cell outer membrane"/>
    <property type="evidence" value="ECO:0007669"/>
    <property type="project" value="UniProtKB-SubCell"/>
</dbReference>
<name>A0A2P8C9G5_9BACT</name>
<dbReference type="PROSITE" id="PS51257">
    <property type="entry name" value="PROKAR_LIPOPROTEIN"/>
    <property type="match status" value="1"/>
</dbReference>
<comment type="caution">
    <text evidence="9">The sequence shown here is derived from an EMBL/GenBank/DDBJ whole genome shotgun (WGS) entry which is preliminary data.</text>
</comment>
<keyword evidence="5" id="KW-0998">Cell outer membrane</keyword>
<feature type="domain" description="SusD-like N-terminal" evidence="7">
    <location>
        <begin position="24"/>
        <end position="229"/>
    </location>
</feature>
<dbReference type="Gene3D" id="1.25.40.390">
    <property type="match status" value="1"/>
</dbReference>
<dbReference type="EMBL" id="PYGC01000008">
    <property type="protein sequence ID" value="PSK81607.1"/>
    <property type="molecule type" value="Genomic_DNA"/>
</dbReference>
<evidence type="ECO:0000259" key="6">
    <source>
        <dbReference type="Pfam" id="PF07980"/>
    </source>
</evidence>
<evidence type="ECO:0000313" key="8">
    <source>
        <dbReference type="EMBL" id="GET21133.1"/>
    </source>
</evidence>
<evidence type="ECO:0000313" key="10">
    <source>
        <dbReference type="Proteomes" id="UP000240621"/>
    </source>
</evidence>
<keyword evidence="4" id="KW-0472">Membrane</keyword>
<sequence length="484" mass="53834">MKLLYMGAAFAAALLTFSGCSSNYLDVPPEGNMTPKDYYSDHPTEVVNAVYNKLLDWNESSFSWIGISSITSDDADKGSSPGDTGTDKNLLDNFTFGADALSFNDVWQGNYEGVARANQALKVLGEVTINDTLKNRLEGETRFLRAYFYWNLVRTFGAVPLVDRVPDPTNPADVAMGNTRVAKDSIYAFIKTDLQFAINHLPKKSEYAAKDLGRATKGAAQTFLAKVNLYQKNWSEVLRLTNEVINSGEYALVSDYSTIWREIGENNSESIFEIQGRGQTPNKGVQGYVDVQGVRGQFGWGFNVPSQDLADTYEPGDLRKDATIIYPGETMWDGTVINSNTPNPMYNQKAYLSRTQETYDGNSWESSKNVRIFRYAEVLLMKAEAANEMGDPGTALAALNQVRERAGLPDYTETNQDNLRLKIYHERRVELAFEGDRTFDLIRQGRAATVLAKEGFVAGKNELFPIPQRQIELSGGALTQNPGY</sequence>
<dbReference type="AlphaFoldDB" id="A0A2P8C9G5"/>
<reference evidence="9 10" key="1">
    <citation type="submission" date="2018-03" db="EMBL/GenBank/DDBJ databases">
        <title>Genomic Encyclopedia of Archaeal and Bacterial Type Strains, Phase II (KMG-II): from individual species to whole genera.</title>
        <authorList>
            <person name="Goeker M."/>
        </authorList>
    </citation>
    <scope>NUCLEOTIDE SEQUENCE [LARGE SCALE GENOMIC DNA]</scope>
    <source>
        <strain evidence="9 10">DSM 27267</strain>
    </source>
</reference>
<proteinExistence type="inferred from homology"/>
<dbReference type="RefSeq" id="WP_106542918.1">
    <property type="nucleotide sequence ID" value="NZ_BLAU01000001.1"/>
</dbReference>
<organism evidence="9 10">
    <name type="scientific">Prolixibacter denitrificans</name>
    <dbReference type="NCBI Taxonomy" id="1541063"/>
    <lineage>
        <taxon>Bacteria</taxon>
        <taxon>Pseudomonadati</taxon>
        <taxon>Bacteroidota</taxon>
        <taxon>Bacteroidia</taxon>
        <taxon>Marinilabiliales</taxon>
        <taxon>Prolixibacteraceae</taxon>
        <taxon>Prolixibacter</taxon>
    </lineage>
</organism>
<dbReference type="SUPFAM" id="SSF48452">
    <property type="entry name" value="TPR-like"/>
    <property type="match status" value="1"/>
</dbReference>
<gene>
    <name evidence="9" type="ORF">CLV93_1084</name>
    <name evidence="8" type="ORF">JCM18694_13790</name>
</gene>
<evidence type="ECO:0000256" key="3">
    <source>
        <dbReference type="ARBA" id="ARBA00022729"/>
    </source>
</evidence>
<comment type="similarity">
    <text evidence="2">Belongs to the SusD family.</text>
</comment>
<dbReference type="Pfam" id="PF14322">
    <property type="entry name" value="SusD-like_3"/>
    <property type="match status" value="1"/>
</dbReference>
<dbReference type="EMBL" id="BLAU01000001">
    <property type="protein sequence ID" value="GET21133.1"/>
    <property type="molecule type" value="Genomic_DNA"/>
</dbReference>
<reference evidence="8 11" key="2">
    <citation type="submission" date="2019-10" db="EMBL/GenBank/DDBJ databases">
        <title>Prolixibacter strains distinguished by the presence of nitrate reductase genes were adept at nitrate-dependent anaerobic corrosion of metallic iron and carbon steel.</title>
        <authorList>
            <person name="Iino T."/>
            <person name="Shono N."/>
            <person name="Ito K."/>
            <person name="Nakamura R."/>
            <person name="Sueoka K."/>
            <person name="Harayama S."/>
            <person name="Ohkuma M."/>
        </authorList>
    </citation>
    <scope>NUCLEOTIDE SEQUENCE [LARGE SCALE GENOMIC DNA]</scope>
    <source>
        <strain evidence="8 11">MIC1-1</strain>
    </source>
</reference>
<accession>A0A2P8C9G5</accession>
<dbReference type="InterPro" id="IPR012944">
    <property type="entry name" value="SusD_RagB_dom"/>
</dbReference>